<name>W1NER9_AMBTC</name>
<dbReference type="Gramene" id="ERM93931">
    <property type="protein sequence ID" value="ERM93931"/>
    <property type="gene ID" value="AMTR_s00137p00085660"/>
</dbReference>
<evidence type="ECO:0000313" key="2">
    <source>
        <dbReference type="EMBL" id="ERM93931.1"/>
    </source>
</evidence>
<evidence type="ECO:0000313" key="3">
    <source>
        <dbReference type="Proteomes" id="UP000017836"/>
    </source>
</evidence>
<dbReference type="AlphaFoldDB" id="W1NER9"/>
<dbReference type="EMBL" id="KI397541">
    <property type="protein sequence ID" value="ERM93931.1"/>
    <property type="molecule type" value="Genomic_DNA"/>
</dbReference>
<accession>W1NER9</accession>
<proteinExistence type="predicted"/>
<sequence length="59" mass="6787">MTWDQADLAVDTARSGTRRRGDRMRNLLKEESAATMIVRRLEIRVESITDLKGSREKVP</sequence>
<feature type="region of interest" description="Disordered" evidence="1">
    <location>
        <begin position="1"/>
        <end position="23"/>
    </location>
</feature>
<organism evidence="2 3">
    <name type="scientific">Amborella trichopoda</name>
    <dbReference type="NCBI Taxonomy" id="13333"/>
    <lineage>
        <taxon>Eukaryota</taxon>
        <taxon>Viridiplantae</taxon>
        <taxon>Streptophyta</taxon>
        <taxon>Embryophyta</taxon>
        <taxon>Tracheophyta</taxon>
        <taxon>Spermatophyta</taxon>
        <taxon>Magnoliopsida</taxon>
        <taxon>Amborellales</taxon>
        <taxon>Amborellaceae</taxon>
        <taxon>Amborella</taxon>
    </lineage>
</organism>
<dbReference type="HOGENOM" id="CLU_2963934_0_0_1"/>
<gene>
    <name evidence="2" type="ORF">AMTR_s00137p00085660</name>
</gene>
<protein>
    <submittedName>
        <fullName evidence="2">Uncharacterized protein</fullName>
    </submittedName>
</protein>
<keyword evidence="3" id="KW-1185">Reference proteome</keyword>
<reference evidence="3" key="1">
    <citation type="journal article" date="2013" name="Science">
        <title>The Amborella genome and the evolution of flowering plants.</title>
        <authorList>
            <consortium name="Amborella Genome Project"/>
        </authorList>
    </citation>
    <scope>NUCLEOTIDE SEQUENCE [LARGE SCALE GENOMIC DNA]</scope>
</reference>
<evidence type="ECO:0000256" key="1">
    <source>
        <dbReference type="SAM" id="MobiDB-lite"/>
    </source>
</evidence>
<dbReference type="Proteomes" id="UP000017836">
    <property type="component" value="Unassembled WGS sequence"/>
</dbReference>